<organism evidence="3 4">
    <name type="scientific">Phaseolus angularis</name>
    <name type="common">Azuki bean</name>
    <name type="synonym">Vigna angularis</name>
    <dbReference type="NCBI Taxonomy" id="3914"/>
    <lineage>
        <taxon>Eukaryota</taxon>
        <taxon>Viridiplantae</taxon>
        <taxon>Streptophyta</taxon>
        <taxon>Embryophyta</taxon>
        <taxon>Tracheophyta</taxon>
        <taxon>Spermatophyta</taxon>
        <taxon>Magnoliopsida</taxon>
        <taxon>eudicotyledons</taxon>
        <taxon>Gunneridae</taxon>
        <taxon>Pentapetalae</taxon>
        <taxon>rosids</taxon>
        <taxon>fabids</taxon>
        <taxon>Fabales</taxon>
        <taxon>Fabaceae</taxon>
        <taxon>Papilionoideae</taxon>
        <taxon>50 kb inversion clade</taxon>
        <taxon>NPAAA clade</taxon>
        <taxon>indigoferoid/millettioid clade</taxon>
        <taxon>Phaseoleae</taxon>
        <taxon>Vigna</taxon>
    </lineage>
</organism>
<dbReference type="Pfam" id="PF04367">
    <property type="entry name" value="DUF502"/>
    <property type="match status" value="2"/>
</dbReference>
<evidence type="ECO:0000256" key="1">
    <source>
        <dbReference type="SAM" id="MobiDB-lite"/>
    </source>
</evidence>
<dbReference type="AlphaFoldDB" id="A0A8T0K067"/>
<feature type="transmembrane region" description="Helical" evidence="2">
    <location>
        <begin position="104"/>
        <end position="137"/>
    </location>
</feature>
<feature type="transmembrane region" description="Helical" evidence="2">
    <location>
        <begin position="348"/>
        <end position="381"/>
    </location>
</feature>
<keyword evidence="2" id="KW-0812">Transmembrane</keyword>
<gene>
    <name evidence="3" type="ORF">HKW66_Vig0123730</name>
</gene>
<dbReference type="PANTHER" id="PTHR31876:SF15">
    <property type="entry name" value="COV-LIKE PROTEIN 1"/>
    <property type="match status" value="1"/>
</dbReference>
<keyword evidence="2" id="KW-0472">Membrane</keyword>
<dbReference type="EMBL" id="JABFOF010000008">
    <property type="protein sequence ID" value="KAG2385281.1"/>
    <property type="molecule type" value="Genomic_DNA"/>
</dbReference>
<accession>A0A8T0K067</accession>
<dbReference type="GO" id="GO:0005794">
    <property type="term" value="C:Golgi apparatus"/>
    <property type="evidence" value="ECO:0007669"/>
    <property type="project" value="TreeGrafter"/>
</dbReference>
<evidence type="ECO:0000313" key="4">
    <source>
        <dbReference type="Proteomes" id="UP000743370"/>
    </source>
</evidence>
<evidence type="ECO:0000256" key="2">
    <source>
        <dbReference type="SAM" id="Phobius"/>
    </source>
</evidence>
<feature type="compositionally biased region" description="Polar residues" evidence="1">
    <location>
        <begin position="542"/>
        <end position="555"/>
    </location>
</feature>
<feature type="transmembrane region" description="Helical" evidence="2">
    <location>
        <begin position="307"/>
        <end position="328"/>
    </location>
</feature>
<protein>
    <submittedName>
        <fullName evidence="3">Protein CONTINUOUS VASCULAR RING 1</fullName>
    </submittedName>
</protein>
<proteinExistence type="predicted"/>
<feature type="region of interest" description="Disordered" evidence="1">
    <location>
        <begin position="529"/>
        <end position="572"/>
    </location>
</feature>
<feature type="transmembrane region" description="Helical" evidence="2">
    <location>
        <begin position="621"/>
        <end position="643"/>
    </location>
</feature>
<sequence>MGDDKSSMAITTRDRDRELLIPVADTAVPAASLSPKPPSSSSAHHAGRETFFKVIRSWASKKFMTGCVILFPIAITFYITWWFIHFVDGFFSPIYAQLGIDIFGLGFITSITFIFLVGVFMSSWLGASVLGLGEWFIKRMPLVRHIYNASKQISAAISPDQNTQAFKEVAIIRHPRIGEYAFGFITSSVTLQNYSGDEELYCVYVPTNHLYIGDIFLVNSKDVIRPNLSVREGIVLKRRRFMGAEKSTMAITTRDRDRELLIPVAAVEGPAASSSLPSSSSSSLSSPHHAGRETFSKVIRSWASKKFMSGCVILFPIAITFYITWWFIHFVDGFFSPIYAQLGINVFGLGFITSITFIFLVGVFMSSWLGASVLGLGEWFIKRMPLVRHIYNASKQISAAISPDQNTQAFKEVAIIRHPRIGEYAFGFITSFVTLQNYSVDEQLCCVYVPTNHLYIGDIFLVSATDIIRPNLSVREGIGLSLMLDVLIRGFSSGSFFQCTTMMHAKTDSDVTSMDTSSSPKRAVYYVQSPSRDSHDGDKSSTMHATPAFNSPTDSPSHHSFGHHSRASSSSRVSGSFNIATWGKKANRKRGGEKGWPEGKVIEEEEGHYGEREGLSRRTQIFVGVVGLALIFTMFCLIIGVVARHFKVRVSVKSLTLHNFYFGEGADMTGVPSKMLTVNCSVRMKVHNPATFFGIHVSSKEVNLMYSEITVASGELKNQYLPRKGTRNVSVNLQGSKVPLYGAGASLTGLVDNGKVPVTLVFEVRSIGNVVGKLVRSKHRRHVSCSVAIDSHNNGPIKLKENACTYN</sequence>
<feature type="compositionally biased region" description="Basic and acidic residues" evidence="1">
    <location>
        <begin position="532"/>
        <end position="541"/>
    </location>
</feature>
<dbReference type="InterPro" id="IPR007462">
    <property type="entry name" value="COV1-like"/>
</dbReference>
<name>A0A8T0K067_PHAAN</name>
<keyword evidence="2" id="KW-1133">Transmembrane helix</keyword>
<reference evidence="3 4" key="1">
    <citation type="submission" date="2020-05" db="EMBL/GenBank/DDBJ databases">
        <title>Vigna angularis (adzuki bean) Var. LongXiaoDou No. 4 denovo assembly.</title>
        <authorList>
            <person name="Xiang H."/>
        </authorList>
    </citation>
    <scope>NUCLEOTIDE SEQUENCE [LARGE SCALE GENOMIC DNA]</scope>
    <source>
        <tissue evidence="3">Leaf</tissue>
    </source>
</reference>
<dbReference type="Proteomes" id="UP000743370">
    <property type="component" value="Unassembled WGS sequence"/>
</dbReference>
<dbReference type="GO" id="GO:0010222">
    <property type="term" value="P:stem vascular tissue pattern formation"/>
    <property type="evidence" value="ECO:0007669"/>
    <property type="project" value="TreeGrafter"/>
</dbReference>
<feature type="transmembrane region" description="Helical" evidence="2">
    <location>
        <begin position="63"/>
        <end position="84"/>
    </location>
</feature>
<dbReference type="PANTHER" id="PTHR31876">
    <property type="entry name" value="COV-LIKE PROTEIN 1"/>
    <property type="match status" value="1"/>
</dbReference>
<evidence type="ECO:0000313" key="3">
    <source>
        <dbReference type="EMBL" id="KAG2385281.1"/>
    </source>
</evidence>
<comment type="caution">
    <text evidence="3">The sequence shown here is derived from an EMBL/GenBank/DDBJ whole genome shotgun (WGS) entry which is preliminary data.</text>
</comment>